<dbReference type="Gene3D" id="2.60.120.10">
    <property type="entry name" value="Jelly Rolls"/>
    <property type="match status" value="1"/>
</dbReference>
<organism evidence="2 3">
    <name type="scientific">Persicobacter diffluens</name>
    <dbReference type="NCBI Taxonomy" id="981"/>
    <lineage>
        <taxon>Bacteria</taxon>
        <taxon>Pseudomonadati</taxon>
        <taxon>Bacteroidota</taxon>
        <taxon>Cytophagia</taxon>
        <taxon>Cytophagales</taxon>
        <taxon>Persicobacteraceae</taxon>
        <taxon>Persicobacter</taxon>
    </lineage>
</organism>
<name>A0AAN4VT81_9BACT</name>
<dbReference type="Pfam" id="PF00027">
    <property type="entry name" value="cNMP_binding"/>
    <property type="match status" value="1"/>
</dbReference>
<gene>
    <name evidence="2" type="ORF">PEDI_01080</name>
</gene>
<reference evidence="2 3" key="1">
    <citation type="submission" date="2021-12" db="EMBL/GenBank/DDBJ databases">
        <title>Genome sequencing of bacteria with rrn-lacking chromosome and rrn-plasmid.</title>
        <authorList>
            <person name="Anda M."/>
            <person name="Iwasaki W."/>
        </authorList>
    </citation>
    <scope>NUCLEOTIDE SEQUENCE [LARGE SCALE GENOMIC DNA]</scope>
    <source>
        <strain evidence="2 3">NBRC 15940</strain>
    </source>
</reference>
<comment type="caution">
    <text evidence="2">The sequence shown here is derived from an EMBL/GenBank/DDBJ whole genome shotgun (WGS) entry which is preliminary data.</text>
</comment>
<dbReference type="PROSITE" id="PS50042">
    <property type="entry name" value="CNMP_BINDING_3"/>
    <property type="match status" value="1"/>
</dbReference>
<dbReference type="GO" id="GO:0005829">
    <property type="term" value="C:cytosol"/>
    <property type="evidence" value="ECO:0007669"/>
    <property type="project" value="TreeGrafter"/>
</dbReference>
<dbReference type="GO" id="GO:0005952">
    <property type="term" value="C:cAMP-dependent protein kinase complex"/>
    <property type="evidence" value="ECO:0007669"/>
    <property type="project" value="InterPro"/>
</dbReference>
<protein>
    <recommendedName>
        <fullName evidence="1">Cyclic nucleotide-binding domain-containing protein</fullName>
    </recommendedName>
</protein>
<dbReference type="SUPFAM" id="SSF51206">
    <property type="entry name" value="cAMP-binding domain-like"/>
    <property type="match status" value="1"/>
</dbReference>
<evidence type="ECO:0000313" key="3">
    <source>
        <dbReference type="Proteomes" id="UP001310022"/>
    </source>
</evidence>
<keyword evidence="3" id="KW-1185">Reference proteome</keyword>
<dbReference type="RefSeq" id="WP_060685100.1">
    <property type="nucleotide sequence ID" value="NZ_BQKE01000001.1"/>
</dbReference>
<sequence length="171" mass="19908">MKSLFKKPYDPEDIVLFDFLQNCPLLSELTYQELSEIKPLLYEREFQMDEAVYFRNDPSQVLYIIKSGEVTMSIDIEGNFEELGRLGPFSAFGKNAILPNTTRTHNAVTTSKSAEIYAISGGSLQDLFEKNPEIENKMLRSLSIYYNDYMKRLFQAYKKSKAFFELKEVYQ</sequence>
<dbReference type="InterPro" id="IPR050503">
    <property type="entry name" value="cAMP-dep_PK_reg_su-like"/>
</dbReference>
<dbReference type="Proteomes" id="UP001310022">
    <property type="component" value="Unassembled WGS sequence"/>
</dbReference>
<dbReference type="InterPro" id="IPR018490">
    <property type="entry name" value="cNMP-bd_dom_sf"/>
</dbReference>
<dbReference type="PANTHER" id="PTHR11635">
    <property type="entry name" value="CAMP-DEPENDENT PROTEIN KINASE REGULATORY CHAIN"/>
    <property type="match status" value="1"/>
</dbReference>
<accession>A0AAN4VT81</accession>
<dbReference type="InterPro" id="IPR014710">
    <property type="entry name" value="RmlC-like_jellyroll"/>
</dbReference>
<dbReference type="EMBL" id="BQKE01000001">
    <property type="protein sequence ID" value="GJM59556.1"/>
    <property type="molecule type" value="Genomic_DNA"/>
</dbReference>
<evidence type="ECO:0000259" key="1">
    <source>
        <dbReference type="PROSITE" id="PS50042"/>
    </source>
</evidence>
<dbReference type="PANTHER" id="PTHR11635:SF152">
    <property type="entry name" value="CAMP-DEPENDENT PROTEIN KINASE TYPE I REGULATORY SUBUNIT-RELATED"/>
    <property type="match status" value="1"/>
</dbReference>
<feature type="domain" description="Cyclic nucleotide-binding" evidence="1">
    <location>
        <begin position="25"/>
        <end position="145"/>
    </location>
</feature>
<dbReference type="CDD" id="cd00038">
    <property type="entry name" value="CAP_ED"/>
    <property type="match status" value="1"/>
</dbReference>
<dbReference type="InterPro" id="IPR000595">
    <property type="entry name" value="cNMP-bd_dom"/>
</dbReference>
<dbReference type="AlphaFoldDB" id="A0AAN4VT81"/>
<dbReference type="SMART" id="SM00100">
    <property type="entry name" value="cNMP"/>
    <property type="match status" value="1"/>
</dbReference>
<proteinExistence type="predicted"/>
<evidence type="ECO:0000313" key="2">
    <source>
        <dbReference type="EMBL" id="GJM59556.1"/>
    </source>
</evidence>